<evidence type="ECO:0000313" key="2">
    <source>
        <dbReference type="EMBL" id="EER13118.1"/>
    </source>
</evidence>
<dbReference type="RefSeq" id="XP_002781323.1">
    <property type="nucleotide sequence ID" value="XM_002781277.1"/>
</dbReference>
<feature type="region of interest" description="Disordered" evidence="1">
    <location>
        <begin position="171"/>
        <end position="193"/>
    </location>
</feature>
<dbReference type="OMA" id="EFTERWT"/>
<organism evidence="3">
    <name type="scientific">Perkinsus marinus (strain ATCC 50983 / TXsc)</name>
    <dbReference type="NCBI Taxonomy" id="423536"/>
    <lineage>
        <taxon>Eukaryota</taxon>
        <taxon>Sar</taxon>
        <taxon>Alveolata</taxon>
        <taxon>Perkinsozoa</taxon>
        <taxon>Perkinsea</taxon>
        <taxon>Perkinsida</taxon>
        <taxon>Perkinsidae</taxon>
        <taxon>Perkinsus</taxon>
    </lineage>
</organism>
<dbReference type="GeneID" id="9056729"/>
<dbReference type="SUPFAM" id="SSF57756">
    <property type="entry name" value="Retrovirus zinc finger-like domains"/>
    <property type="match status" value="1"/>
</dbReference>
<evidence type="ECO:0000256" key="1">
    <source>
        <dbReference type="SAM" id="MobiDB-lite"/>
    </source>
</evidence>
<dbReference type="GO" id="GO:0003676">
    <property type="term" value="F:nucleic acid binding"/>
    <property type="evidence" value="ECO:0007669"/>
    <property type="project" value="InterPro"/>
</dbReference>
<reference evidence="2 3" key="1">
    <citation type="submission" date="2008-07" db="EMBL/GenBank/DDBJ databases">
        <authorList>
            <person name="El-Sayed N."/>
            <person name="Caler E."/>
            <person name="Inman J."/>
            <person name="Amedeo P."/>
            <person name="Hass B."/>
            <person name="Wortman J."/>
        </authorList>
    </citation>
    <scope>NUCLEOTIDE SEQUENCE [LARGE SCALE GENOMIC DNA]</scope>
    <source>
        <strain evidence="3">ATCC 50983 / TXsc</strain>
    </source>
</reference>
<proteinExistence type="predicted"/>
<dbReference type="OrthoDB" id="10022108at2759"/>
<dbReference type="Proteomes" id="UP000007800">
    <property type="component" value="Unassembled WGS sequence"/>
</dbReference>
<name>C5KQX5_PERM5</name>
<accession>C5KQX5</accession>
<protein>
    <recommendedName>
        <fullName evidence="4">CCHC-type domain-containing protein</fullName>
    </recommendedName>
</protein>
<sequence>MVNPVSVEIGSPRESGPAGLDELLNKFNGVPASLYRPSEVIDAVAGVLDLLPPEHQLRGQKVLQVLTRHHLTLIEGAARPGSILTPPHRNEAARSAVLASLATNPSKQRADTSHLVCTAREAPTSVPEPSPAAQPSHTWTVVAATRGPTKRMRVPGSTPVHHRTIVTPTVPAARGKGRGNGKGKGTTAPGPNRTALEKAKKANKKACVVELRSVDDGAPKMDAAEFMTFRSRALGLLSGSVIVSTTFPIKGGIGLVLSDESHGNTCVQSLSRMQGYTAKVRTGLWPRVILFNPAIARGSTIDSVSRSIKEGNPALTEGIDGAKLVSAVYWRGQHLVMAICPTLYHRLSANGEGKGRLVLNHLCTRWATSRSPSVCFRCCGIGHIGPSCPHKQDQAKIRCTRCAAFGHERQACTAQSITGPVLKCANCLDFTHLILKLEFTERWTTSARMAHVRA</sequence>
<dbReference type="AlphaFoldDB" id="C5KQX5"/>
<dbReference type="EMBL" id="GG675581">
    <property type="protein sequence ID" value="EER13118.1"/>
    <property type="molecule type" value="Genomic_DNA"/>
</dbReference>
<dbReference type="GO" id="GO:0008270">
    <property type="term" value="F:zinc ion binding"/>
    <property type="evidence" value="ECO:0007669"/>
    <property type="project" value="InterPro"/>
</dbReference>
<gene>
    <name evidence="2" type="ORF">Pmar_PMAR006305</name>
</gene>
<evidence type="ECO:0008006" key="4">
    <source>
        <dbReference type="Google" id="ProtNLM"/>
    </source>
</evidence>
<keyword evidence="3" id="KW-1185">Reference proteome</keyword>
<dbReference type="InParanoid" id="C5KQX5"/>
<dbReference type="InterPro" id="IPR036875">
    <property type="entry name" value="Znf_CCHC_sf"/>
</dbReference>
<evidence type="ECO:0000313" key="3">
    <source>
        <dbReference type="Proteomes" id="UP000007800"/>
    </source>
</evidence>